<keyword evidence="3" id="KW-0997">Cell inner membrane</keyword>
<evidence type="ECO:0000313" key="7">
    <source>
        <dbReference type="EMBL" id="QGT77640.1"/>
    </source>
</evidence>
<dbReference type="InterPro" id="IPR004960">
    <property type="entry name" value="LipA_acyltrans"/>
</dbReference>
<dbReference type="GO" id="GO:0016746">
    <property type="term" value="F:acyltransferase activity"/>
    <property type="evidence" value="ECO:0007669"/>
    <property type="project" value="UniProtKB-KW"/>
</dbReference>
<name>A0A6I6CWF2_9GAMM</name>
<dbReference type="PANTHER" id="PTHR30606:SF4">
    <property type="entry name" value="LIPID A BIOSYNTHESIS MYRISTOYLTRANSFERASE"/>
    <property type="match status" value="1"/>
</dbReference>
<organism evidence="7 8">
    <name type="scientific">Guyparkeria halophila</name>
    <dbReference type="NCBI Taxonomy" id="47960"/>
    <lineage>
        <taxon>Bacteria</taxon>
        <taxon>Pseudomonadati</taxon>
        <taxon>Pseudomonadota</taxon>
        <taxon>Gammaproteobacteria</taxon>
        <taxon>Chromatiales</taxon>
        <taxon>Thioalkalibacteraceae</taxon>
        <taxon>Guyparkeria</taxon>
    </lineage>
</organism>
<keyword evidence="6" id="KW-0012">Acyltransferase</keyword>
<dbReference type="EMBL" id="CP046415">
    <property type="protein sequence ID" value="QGT77640.1"/>
    <property type="molecule type" value="Genomic_DNA"/>
</dbReference>
<protein>
    <recommendedName>
        <fullName evidence="9">Lipid A biosynthesis acyltransferase</fullName>
    </recommendedName>
</protein>
<dbReference type="Pfam" id="PF03279">
    <property type="entry name" value="Lip_A_acyltrans"/>
    <property type="match status" value="1"/>
</dbReference>
<evidence type="ECO:0000256" key="4">
    <source>
        <dbReference type="ARBA" id="ARBA00022679"/>
    </source>
</evidence>
<accession>A0A6I6CWF2</accession>
<reference evidence="7 8" key="1">
    <citation type="submission" date="2019-11" db="EMBL/GenBank/DDBJ databases">
        <authorList>
            <person name="Zhang J."/>
            <person name="Sun C."/>
        </authorList>
    </citation>
    <scope>NUCLEOTIDE SEQUENCE [LARGE SCALE GENOMIC DNA]</scope>
    <source>
        <strain evidence="8">sp2</strain>
    </source>
</reference>
<evidence type="ECO:0000256" key="3">
    <source>
        <dbReference type="ARBA" id="ARBA00022519"/>
    </source>
</evidence>
<evidence type="ECO:0000256" key="1">
    <source>
        <dbReference type="ARBA" id="ARBA00004533"/>
    </source>
</evidence>
<proteinExistence type="predicted"/>
<dbReference type="CDD" id="cd07984">
    <property type="entry name" value="LPLAT_LABLAT-like"/>
    <property type="match status" value="1"/>
</dbReference>
<sequence>MSRASASVGPPVFRRGLLAPRYWPTWLGIGLLYLLAIGGHPLRRGVARLGAGLYRRLNPRRAGIIATNLRLCFPHQTEATRAQWQTTYLERHLLALLDLGRIRRARRGELTRQTEVEGQAILDRLRAEPGLILTVHSVGLEWAAAMLAETVEGSTIYKPFADNPVIDWWFGGMRTRHGTEALPRERGMGPHLRALRSGRSFFYIADEDLGAEHSVFAPFFGVEKATLPLAGKLARASRRPVYPVIGQLDEVTGRYRLRFLEPVELPAGTDREAATAINRVIEELVLDDPAQLMWSLKYFKTTPPGEEDRYRD</sequence>
<gene>
    <name evidence="7" type="ORF">GM160_01345</name>
</gene>
<dbReference type="GO" id="GO:0005886">
    <property type="term" value="C:plasma membrane"/>
    <property type="evidence" value="ECO:0007669"/>
    <property type="project" value="UniProtKB-SubCell"/>
</dbReference>
<dbReference type="RefSeq" id="WP_156227562.1">
    <property type="nucleotide sequence ID" value="NZ_CP046415.1"/>
</dbReference>
<dbReference type="PANTHER" id="PTHR30606">
    <property type="entry name" value="LIPID A BIOSYNTHESIS LAUROYL ACYLTRANSFERASE"/>
    <property type="match status" value="1"/>
</dbReference>
<dbReference type="GO" id="GO:0009247">
    <property type="term" value="P:glycolipid biosynthetic process"/>
    <property type="evidence" value="ECO:0007669"/>
    <property type="project" value="UniProtKB-ARBA"/>
</dbReference>
<evidence type="ECO:0000313" key="8">
    <source>
        <dbReference type="Proteomes" id="UP000427716"/>
    </source>
</evidence>
<dbReference type="Proteomes" id="UP000427716">
    <property type="component" value="Chromosome"/>
</dbReference>
<keyword evidence="5" id="KW-0472">Membrane</keyword>
<evidence type="ECO:0000256" key="6">
    <source>
        <dbReference type="ARBA" id="ARBA00023315"/>
    </source>
</evidence>
<dbReference type="KEGG" id="ghl:GM160_01345"/>
<evidence type="ECO:0000256" key="5">
    <source>
        <dbReference type="ARBA" id="ARBA00023136"/>
    </source>
</evidence>
<evidence type="ECO:0000256" key="2">
    <source>
        <dbReference type="ARBA" id="ARBA00022475"/>
    </source>
</evidence>
<evidence type="ECO:0008006" key="9">
    <source>
        <dbReference type="Google" id="ProtNLM"/>
    </source>
</evidence>
<comment type="subcellular location">
    <subcellularLocation>
        <location evidence="1">Cell inner membrane</location>
    </subcellularLocation>
</comment>
<keyword evidence="8" id="KW-1185">Reference proteome</keyword>
<keyword evidence="2" id="KW-1003">Cell membrane</keyword>
<dbReference type="PIRSF" id="PIRSF026649">
    <property type="entry name" value="MsbB"/>
    <property type="match status" value="1"/>
</dbReference>
<keyword evidence="4" id="KW-0808">Transferase</keyword>
<dbReference type="AlphaFoldDB" id="A0A6I6CWF2"/>